<dbReference type="Pfam" id="PF04024">
    <property type="entry name" value="PspC"/>
    <property type="match status" value="1"/>
</dbReference>
<evidence type="ECO:0000313" key="8">
    <source>
        <dbReference type="EMBL" id="MET4581918.1"/>
    </source>
</evidence>
<organism evidence="8 9">
    <name type="scientific">Conyzicola nivalis</name>
    <dbReference type="NCBI Taxonomy" id="1477021"/>
    <lineage>
        <taxon>Bacteria</taxon>
        <taxon>Bacillati</taxon>
        <taxon>Actinomycetota</taxon>
        <taxon>Actinomycetes</taxon>
        <taxon>Micrococcales</taxon>
        <taxon>Microbacteriaceae</taxon>
        <taxon>Conyzicola</taxon>
    </lineage>
</organism>
<dbReference type="InterPro" id="IPR052027">
    <property type="entry name" value="PspC"/>
</dbReference>
<evidence type="ECO:0000259" key="7">
    <source>
        <dbReference type="Pfam" id="PF04024"/>
    </source>
</evidence>
<evidence type="ECO:0000256" key="3">
    <source>
        <dbReference type="ARBA" id="ARBA00022692"/>
    </source>
</evidence>
<keyword evidence="3 6" id="KW-0812">Transmembrane</keyword>
<dbReference type="Proteomes" id="UP001549257">
    <property type="component" value="Unassembled WGS sequence"/>
</dbReference>
<name>A0ABV2QLJ7_9MICO</name>
<feature type="domain" description="Phage shock protein PspC N-terminal" evidence="7">
    <location>
        <begin position="3"/>
        <end position="59"/>
    </location>
</feature>
<evidence type="ECO:0000256" key="2">
    <source>
        <dbReference type="ARBA" id="ARBA00022475"/>
    </source>
</evidence>
<dbReference type="InterPro" id="IPR007168">
    <property type="entry name" value="Phageshock_PspC_N"/>
</dbReference>
<comment type="subcellular location">
    <subcellularLocation>
        <location evidence="1">Cell membrane</location>
        <topology evidence="1">Single-pass membrane protein</topology>
    </subcellularLocation>
</comment>
<proteinExistence type="predicted"/>
<protein>
    <submittedName>
        <fullName evidence="8">Phage shock protein PspC (Stress-responsive transcriptional regulator)</fullName>
    </submittedName>
</protein>
<keyword evidence="5 6" id="KW-0472">Membrane</keyword>
<dbReference type="EMBL" id="JBEPSJ010000001">
    <property type="protein sequence ID" value="MET4581918.1"/>
    <property type="molecule type" value="Genomic_DNA"/>
</dbReference>
<evidence type="ECO:0000313" key="9">
    <source>
        <dbReference type="Proteomes" id="UP001549257"/>
    </source>
</evidence>
<reference evidence="8 9" key="1">
    <citation type="submission" date="2024-06" db="EMBL/GenBank/DDBJ databases">
        <title>Sorghum-associated microbial communities from plants grown in Nebraska, USA.</title>
        <authorList>
            <person name="Schachtman D."/>
        </authorList>
    </citation>
    <scope>NUCLEOTIDE SEQUENCE [LARGE SCALE GENOMIC DNA]</scope>
    <source>
        <strain evidence="8 9">2857</strain>
    </source>
</reference>
<sequence>MSTLVRPQSGAMIAGVCAAIANRFGWSVTLVRVLTVASVLIPGPQVIIYLALWIFIPKEK</sequence>
<evidence type="ECO:0000256" key="1">
    <source>
        <dbReference type="ARBA" id="ARBA00004162"/>
    </source>
</evidence>
<evidence type="ECO:0000256" key="5">
    <source>
        <dbReference type="ARBA" id="ARBA00023136"/>
    </source>
</evidence>
<dbReference type="PANTHER" id="PTHR33885:SF3">
    <property type="entry name" value="PHAGE SHOCK PROTEIN C"/>
    <property type="match status" value="1"/>
</dbReference>
<gene>
    <name evidence="8" type="ORF">ABIE21_001408</name>
</gene>
<dbReference type="PANTHER" id="PTHR33885">
    <property type="entry name" value="PHAGE SHOCK PROTEIN C"/>
    <property type="match status" value="1"/>
</dbReference>
<evidence type="ECO:0000256" key="6">
    <source>
        <dbReference type="SAM" id="Phobius"/>
    </source>
</evidence>
<feature type="transmembrane region" description="Helical" evidence="6">
    <location>
        <begin position="33"/>
        <end position="56"/>
    </location>
</feature>
<evidence type="ECO:0000256" key="4">
    <source>
        <dbReference type="ARBA" id="ARBA00022989"/>
    </source>
</evidence>
<keyword evidence="9" id="KW-1185">Reference proteome</keyword>
<comment type="caution">
    <text evidence="8">The sequence shown here is derived from an EMBL/GenBank/DDBJ whole genome shotgun (WGS) entry which is preliminary data.</text>
</comment>
<keyword evidence="4 6" id="KW-1133">Transmembrane helix</keyword>
<keyword evidence="2" id="KW-1003">Cell membrane</keyword>
<dbReference type="RefSeq" id="WP_354024077.1">
    <property type="nucleotide sequence ID" value="NZ_JBEPSJ010000001.1"/>
</dbReference>
<accession>A0ABV2QLJ7</accession>